<proteinExistence type="inferred from homology"/>
<dbReference type="InterPro" id="IPR045349">
    <property type="entry name" value="SLC41A1-3"/>
</dbReference>
<dbReference type="Gene3D" id="1.10.357.20">
    <property type="entry name" value="SLC41 divalent cation transporters, integral membrane domain"/>
    <property type="match status" value="2"/>
</dbReference>
<feature type="transmembrane region" description="Helical" evidence="9">
    <location>
        <begin position="178"/>
        <end position="200"/>
    </location>
</feature>
<feature type="transmembrane region" description="Helical" evidence="9">
    <location>
        <begin position="414"/>
        <end position="433"/>
    </location>
</feature>
<dbReference type="SUPFAM" id="SSF161093">
    <property type="entry name" value="MgtE membrane domain-like"/>
    <property type="match status" value="2"/>
</dbReference>
<dbReference type="InterPro" id="IPR036739">
    <property type="entry name" value="SLC41_membr_dom_sf"/>
</dbReference>
<dbReference type="GO" id="GO:0005886">
    <property type="term" value="C:plasma membrane"/>
    <property type="evidence" value="ECO:0007669"/>
    <property type="project" value="TreeGrafter"/>
</dbReference>
<keyword evidence="6 9" id="KW-1133">Transmembrane helix</keyword>
<feature type="transmembrane region" description="Helical" evidence="9">
    <location>
        <begin position="105"/>
        <end position="126"/>
    </location>
</feature>
<accession>A0A9Q0MAF0</accession>
<dbReference type="FunFam" id="1.10.357.20:FF:000001">
    <property type="entry name" value="Solute carrier family 41 member 2"/>
    <property type="match status" value="1"/>
</dbReference>
<evidence type="ECO:0000259" key="10">
    <source>
        <dbReference type="Pfam" id="PF01769"/>
    </source>
</evidence>
<dbReference type="AlphaFoldDB" id="A0A9Q0MAF0"/>
<keyword evidence="5" id="KW-0460">Magnesium</keyword>
<comment type="caution">
    <text evidence="11">The sequence shown here is derived from an EMBL/GenBank/DDBJ whole genome shotgun (WGS) entry which is preliminary data.</text>
</comment>
<feature type="transmembrane region" description="Helical" evidence="9">
    <location>
        <begin position="439"/>
        <end position="472"/>
    </location>
</feature>
<evidence type="ECO:0000256" key="9">
    <source>
        <dbReference type="SAM" id="Phobius"/>
    </source>
</evidence>
<comment type="similarity">
    <text evidence="2">Belongs to the SLC41A transporter family.</text>
</comment>
<gene>
    <name evidence="11" type="ORF">RDWZM_006404</name>
</gene>
<dbReference type="PANTHER" id="PTHR16228:SF7">
    <property type="entry name" value="SLC41A_MGTE INTEGRAL MEMBRANE DOMAIN-CONTAINING PROTEIN"/>
    <property type="match status" value="1"/>
</dbReference>
<evidence type="ECO:0000256" key="6">
    <source>
        <dbReference type="ARBA" id="ARBA00022989"/>
    </source>
</evidence>
<dbReference type="InterPro" id="IPR006667">
    <property type="entry name" value="SLC41_membr_dom"/>
</dbReference>
<feature type="domain" description="SLC41A/MgtE integral membrane" evidence="10">
    <location>
        <begin position="142"/>
        <end position="279"/>
    </location>
</feature>
<dbReference type="Proteomes" id="UP001142055">
    <property type="component" value="Chromosome 2"/>
</dbReference>
<keyword evidence="3" id="KW-0813">Transport</keyword>
<dbReference type="OMA" id="NDKAYHG"/>
<keyword evidence="8 9" id="KW-0472">Membrane</keyword>
<sequence>MSPKPQTFDTTVIVVNHKDKMPIIEGNETIPETDGHTNLAYYSSSIDVFNYDEICLKDFRKLSAISIDHRNQDKKGNTHEAKEATRDQFNSSYEPESWKMVLRQMWIPFLIAGFGSVFAGIVLNAVTQWSVFHDVPQLEIMVPAFLGLIGNIQTTLASRLSTAANLGILDCPKQLVSILWGNLLIVQCQAPILGMFAACASLAISSLNQRTRTNITWEHTLLLASGSVLTSIVSNTLLSATISAVIVASRKLKLNPDNISIPVAASMGDVCSIAILAVISQKMYDLKNQYFQMGLILAFIAITPIYGYFARINRFSKSVIVTGWAAILGAVIVEQPGGMVMQSAFERYKVLSTFQPLVNGIGSNLVGIQTSRMSTFLHSVSKKGQLPESNSRYCVGPFWVFSPMVNIHAQMARLLMLVVVPAHLFYMTFIYLVQTRFSFSLILTFPFVSTYCLAVIIQLTVLLYLAYVSVFWAWSRKINPDNSAIPFTSALADVLGNCFMAAAFTFLKWINDPNVQLISDDINDQYQSCYNCTTSTVLSLTMTTTTTTLKSIPDFNHTLF</sequence>
<feature type="transmembrane region" description="Helical" evidence="9">
    <location>
        <begin position="290"/>
        <end position="309"/>
    </location>
</feature>
<organism evidence="11 12">
    <name type="scientific">Blomia tropicalis</name>
    <name type="common">Mite</name>
    <dbReference type="NCBI Taxonomy" id="40697"/>
    <lineage>
        <taxon>Eukaryota</taxon>
        <taxon>Metazoa</taxon>
        <taxon>Ecdysozoa</taxon>
        <taxon>Arthropoda</taxon>
        <taxon>Chelicerata</taxon>
        <taxon>Arachnida</taxon>
        <taxon>Acari</taxon>
        <taxon>Acariformes</taxon>
        <taxon>Sarcoptiformes</taxon>
        <taxon>Astigmata</taxon>
        <taxon>Glycyphagoidea</taxon>
        <taxon>Echimyopodidae</taxon>
        <taxon>Blomia</taxon>
    </lineage>
</organism>
<name>A0A9Q0MAF0_BLOTA</name>
<keyword evidence="7" id="KW-0406">Ion transport</keyword>
<keyword evidence="4 9" id="KW-0812">Transmembrane</keyword>
<reference evidence="11" key="1">
    <citation type="submission" date="2022-12" db="EMBL/GenBank/DDBJ databases">
        <title>Genome assemblies of Blomia tropicalis.</title>
        <authorList>
            <person name="Cui Y."/>
        </authorList>
    </citation>
    <scope>NUCLEOTIDE SEQUENCE</scope>
    <source>
        <tissue evidence="11">Adult mites</tissue>
    </source>
</reference>
<evidence type="ECO:0000313" key="11">
    <source>
        <dbReference type="EMBL" id="KAJ6220592.1"/>
    </source>
</evidence>
<keyword evidence="12" id="KW-1185">Reference proteome</keyword>
<feature type="transmembrane region" description="Helical" evidence="9">
    <location>
        <begin position="259"/>
        <end position="278"/>
    </location>
</feature>
<feature type="transmembrane region" description="Helical" evidence="9">
    <location>
        <begin position="484"/>
        <end position="507"/>
    </location>
</feature>
<dbReference type="EMBL" id="JAPWDV010000002">
    <property type="protein sequence ID" value="KAJ6220592.1"/>
    <property type="molecule type" value="Genomic_DNA"/>
</dbReference>
<evidence type="ECO:0000256" key="4">
    <source>
        <dbReference type="ARBA" id="ARBA00022692"/>
    </source>
</evidence>
<dbReference type="Pfam" id="PF01769">
    <property type="entry name" value="MgtE"/>
    <property type="match status" value="2"/>
</dbReference>
<evidence type="ECO:0000256" key="5">
    <source>
        <dbReference type="ARBA" id="ARBA00022842"/>
    </source>
</evidence>
<feature type="transmembrane region" description="Helical" evidence="9">
    <location>
        <begin position="315"/>
        <end position="333"/>
    </location>
</feature>
<comment type="subcellular location">
    <subcellularLocation>
        <location evidence="1">Membrane</location>
        <topology evidence="1">Multi-pass membrane protein</topology>
    </subcellularLocation>
</comment>
<evidence type="ECO:0000256" key="8">
    <source>
        <dbReference type="ARBA" id="ARBA00023136"/>
    </source>
</evidence>
<feature type="domain" description="SLC41A/MgtE integral membrane" evidence="10">
    <location>
        <begin position="355"/>
        <end position="500"/>
    </location>
</feature>
<dbReference type="GO" id="GO:0008324">
    <property type="term" value="F:monoatomic cation transmembrane transporter activity"/>
    <property type="evidence" value="ECO:0007669"/>
    <property type="project" value="InterPro"/>
</dbReference>
<evidence type="ECO:0000256" key="1">
    <source>
        <dbReference type="ARBA" id="ARBA00004141"/>
    </source>
</evidence>
<evidence type="ECO:0000256" key="2">
    <source>
        <dbReference type="ARBA" id="ARBA00009749"/>
    </source>
</evidence>
<evidence type="ECO:0000256" key="3">
    <source>
        <dbReference type="ARBA" id="ARBA00022448"/>
    </source>
</evidence>
<evidence type="ECO:0000256" key="7">
    <source>
        <dbReference type="ARBA" id="ARBA00023065"/>
    </source>
</evidence>
<evidence type="ECO:0000313" key="12">
    <source>
        <dbReference type="Proteomes" id="UP001142055"/>
    </source>
</evidence>
<dbReference type="PANTHER" id="PTHR16228">
    <property type="entry name" value="DIVALENT CATION TRANSPORTER SOLUTE CARRIER FAMILY 41"/>
    <property type="match status" value="1"/>
</dbReference>
<protein>
    <recommendedName>
        <fullName evidence="10">SLC41A/MgtE integral membrane domain-containing protein</fullName>
    </recommendedName>
</protein>